<name>A0ACB8X729_9TELE</name>
<evidence type="ECO:0000313" key="2">
    <source>
        <dbReference type="Proteomes" id="UP000831701"/>
    </source>
</evidence>
<gene>
    <name evidence="1" type="ORF">L3Q82_003838</name>
</gene>
<organism evidence="1 2">
    <name type="scientific">Scortum barcoo</name>
    <name type="common">barcoo grunter</name>
    <dbReference type="NCBI Taxonomy" id="214431"/>
    <lineage>
        <taxon>Eukaryota</taxon>
        <taxon>Metazoa</taxon>
        <taxon>Chordata</taxon>
        <taxon>Craniata</taxon>
        <taxon>Vertebrata</taxon>
        <taxon>Euteleostomi</taxon>
        <taxon>Actinopterygii</taxon>
        <taxon>Neopterygii</taxon>
        <taxon>Teleostei</taxon>
        <taxon>Neoteleostei</taxon>
        <taxon>Acanthomorphata</taxon>
        <taxon>Eupercaria</taxon>
        <taxon>Centrarchiformes</taxon>
        <taxon>Terapontoidei</taxon>
        <taxon>Terapontidae</taxon>
        <taxon>Scortum</taxon>
    </lineage>
</organism>
<evidence type="ECO:0000313" key="1">
    <source>
        <dbReference type="EMBL" id="KAI3375508.1"/>
    </source>
</evidence>
<keyword evidence="2" id="KW-1185">Reference proteome</keyword>
<protein>
    <submittedName>
        <fullName evidence="1">Uncharacterized protein</fullName>
    </submittedName>
</protein>
<reference evidence="1" key="1">
    <citation type="submission" date="2022-04" db="EMBL/GenBank/DDBJ databases">
        <title>Jade perch genome.</title>
        <authorList>
            <person name="Chao B."/>
        </authorList>
    </citation>
    <scope>NUCLEOTIDE SEQUENCE</scope>
    <source>
        <strain evidence="1">CB-2022</strain>
    </source>
</reference>
<comment type="caution">
    <text evidence="1">The sequence shown here is derived from an EMBL/GenBank/DDBJ whole genome shotgun (WGS) entry which is preliminary data.</text>
</comment>
<accession>A0ACB8X729</accession>
<sequence>MQAKGSRPLFLVSLLSFLLHHNLSLAFSLKNCIIDYPESANNLWVTCKEQDLATIPDDIPRNVTSLDLSSNKLVEITGTDLRYLSKLIAVQVQSNLISHVDNGAFADLSELRVLIMDINKLTKLTDKMFQGLSKLVTLSLYDNHISYISPLAFQSLVSIKTVVLGSNQLHQMTDIAPILKLPNLTELLLGYNKLTSFQSDDLPFNVSNLRLLQLGFNPLRKFSIKKDIFPYLQSLDLCKCSSDIEWDVANKTFLRSLTNLYFSGSYISFVAYKAVLQTTDSLQKLSLYSMKTLIEEGLINIACHIPSLRSLEVVANEIGSIDDNLLQSCSQLTKLIFNVNDLSELSENSFRSMTQLRLLALNSNHLSKLQLALRELSMLENLDLSSNVISELDCHDFQKLTRLTNLNLKHNHISKLQGCIFQSLSNLKVLNIGENDIFTFDNTFKVNLQKLESLNLYNNGHLKLMPGEFRSLSSLRDLDLESDTYYVVYDGAFEGLDNLQTLGLSLDRCKKELFRGLLHLENLTLHLTYDWNLHSSQSIDEPPFSNLPNLKKLVIKVGDAYHVDISPDLLKGLKSLEYFMAEKFFMKSVHPETFKYTPGLKDLQIIHSDLSDLTPELFWPIPNLQALDLSKNKLRSLDFLARANLLALSWLKLSKNALSVINETVFQSLPALTYLDLIDNPLTCECSNSGFIQWVQINNQTQVVNGHQYTCAFPVSQQENKFLDVDIQSCWMDISFICFIFSTCLVVLSLLASFIYHFLRCHLAYAYYIFLAFLYHNRRSKKGTPHQYDAFVSYNINDEAWVYREMLPVLEGEQGWRLCLHHRDFEPGKPIVENITEAIYGSRKTICVISRHYLQSEWCSREIQMASEVGGKLDYSPVSWREYFDQMEDVNVGLADSRDVFRIYKAGSEGPLLVLLHGGGHSALSWAVFTTAIASRVTCRVLAMDLRGHGATLVRQSDDFSTQTMSSDVANVIRACYGETPPPIVLIGHGVGGAIAVHTASNMLLPTTVGLVAIDVVEGSAMEALHSIQNFLKGRPKSFKSMDHAIEWSVKSGQIRNLESARVSMVGQIKRCEVEEADTLEQASPVTDVVVERNEEFYDQSYVNDKENAASEVSLSEGQSVYKWRIDLSKSEKYWDGWFRGTSNLFLACNLPKLLLLAGIDRLDRDLTIGQMQGKFMMQVLPPCGHAVQEDKPDKVAEAVAAFLLRHKFAEARRDSRRQHETMVTDMYGQADGQMDGQGNAIDRVPTWHFNEHYDSGEMATMED</sequence>
<proteinExistence type="predicted"/>
<dbReference type="EMBL" id="CM041532">
    <property type="protein sequence ID" value="KAI3375508.1"/>
    <property type="molecule type" value="Genomic_DNA"/>
</dbReference>
<dbReference type="Proteomes" id="UP000831701">
    <property type="component" value="Chromosome 2"/>
</dbReference>